<evidence type="ECO:0000313" key="2">
    <source>
        <dbReference type="Proteomes" id="UP000692954"/>
    </source>
</evidence>
<dbReference type="Proteomes" id="UP000692954">
    <property type="component" value="Unassembled WGS sequence"/>
</dbReference>
<keyword evidence="2" id="KW-1185">Reference proteome</keyword>
<comment type="caution">
    <text evidence="1">The sequence shown here is derived from an EMBL/GenBank/DDBJ whole genome shotgun (WGS) entry which is preliminary data.</text>
</comment>
<gene>
    <name evidence="1" type="ORF">PSON_ATCC_30995.1.T0340057</name>
</gene>
<sequence length="571" mass="67257">MGVEQSTNKNSKKSLFSCLQMLVEDVEFYIDKEFLDQLKFIEIPFASNFEKNRKQIIDLLQQSIPPQITLFEDVLLNYASSVFQCSLIKNNNKNKLKNFKDLTMDKEFVKNFRLMNFSYKQHQYDDCYQNNLELLLNGIKSYCSLANLIIRELDQNLDLQCMVYVLIWEHLQNNLCKLSKLDIYDLQPLNQFFNEHYATINPPLKVEQIGGKLWGTQVQQLNINYIKKQFEDARRDKTKQKISLFQVINALIDINIDAAQLQWLGFSDFQFRGNLKVLIDFIIEDTEILLNKLNQQSNGDLILLLDLWEKDDQFMKSVLPTWICENKLNTQFFSYFELKIKQKIKQLQVSQQKNLIERYSKQTYQIDFQHQLQNSKESLQSIFFSFEDFQLQNMDSTLQIMIKQLKQEKQFSSIIQASEKTQQGTSDLLIPQNSNLFSDIDVHHIQSNIIDQLDEDNLEVKQQKSDLISPEDEIAKICNKFDLIKNKIQLNIQQRDEKIKLRNKNLSPVSQNLEIVLSFVHSLSNKQVEEIVNLLLKDKHKEINLRNTNQILNEDNFRSSIAAELLSQLEK</sequence>
<dbReference type="AlphaFoldDB" id="A0A8S1MAU6"/>
<organism evidence="1 2">
    <name type="scientific">Paramecium sonneborni</name>
    <dbReference type="NCBI Taxonomy" id="65129"/>
    <lineage>
        <taxon>Eukaryota</taxon>
        <taxon>Sar</taxon>
        <taxon>Alveolata</taxon>
        <taxon>Ciliophora</taxon>
        <taxon>Intramacronucleata</taxon>
        <taxon>Oligohymenophorea</taxon>
        <taxon>Peniculida</taxon>
        <taxon>Parameciidae</taxon>
        <taxon>Paramecium</taxon>
    </lineage>
</organism>
<name>A0A8S1MAU6_9CILI</name>
<accession>A0A8S1MAU6</accession>
<protein>
    <submittedName>
        <fullName evidence="1">Uncharacterized protein</fullName>
    </submittedName>
</protein>
<reference evidence="1" key="1">
    <citation type="submission" date="2021-01" db="EMBL/GenBank/DDBJ databases">
        <authorList>
            <consortium name="Genoscope - CEA"/>
            <person name="William W."/>
        </authorList>
    </citation>
    <scope>NUCLEOTIDE SEQUENCE</scope>
</reference>
<evidence type="ECO:0000313" key="1">
    <source>
        <dbReference type="EMBL" id="CAD8075862.1"/>
    </source>
</evidence>
<proteinExistence type="predicted"/>
<dbReference type="EMBL" id="CAJJDN010000034">
    <property type="protein sequence ID" value="CAD8075862.1"/>
    <property type="molecule type" value="Genomic_DNA"/>
</dbReference>